<evidence type="ECO:0000313" key="10">
    <source>
        <dbReference type="Proteomes" id="UP000187735"/>
    </source>
</evidence>
<dbReference type="GO" id="GO:0022857">
    <property type="term" value="F:transmembrane transporter activity"/>
    <property type="evidence" value="ECO:0007669"/>
    <property type="project" value="InterPro"/>
</dbReference>
<keyword evidence="4 7" id="KW-0812">Transmembrane</keyword>
<evidence type="ECO:0000313" key="9">
    <source>
        <dbReference type="EMBL" id="APZ93834.1"/>
    </source>
</evidence>
<evidence type="ECO:0000256" key="8">
    <source>
        <dbReference type="SAM" id="Phobius"/>
    </source>
</evidence>
<proteinExistence type="inferred from homology"/>
<dbReference type="AlphaFoldDB" id="A0A1P8WIF7"/>
<evidence type="ECO:0000256" key="5">
    <source>
        <dbReference type="ARBA" id="ARBA00022989"/>
    </source>
</evidence>
<organism evidence="9 10">
    <name type="scientific">Fuerstiella marisgermanici</name>
    <dbReference type="NCBI Taxonomy" id="1891926"/>
    <lineage>
        <taxon>Bacteria</taxon>
        <taxon>Pseudomonadati</taxon>
        <taxon>Planctomycetota</taxon>
        <taxon>Planctomycetia</taxon>
        <taxon>Planctomycetales</taxon>
        <taxon>Planctomycetaceae</taxon>
        <taxon>Fuerstiella</taxon>
    </lineage>
</organism>
<keyword evidence="6 8" id="KW-0472">Membrane</keyword>
<dbReference type="STRING" id="1891926.Fuma_03452"/>
<keyword evidence="5 8" id="KW-1133">Transmembrane helix</keyword>
<dbReference type="RefSeq" id="WP_077025233.1">
    <property type="nucleotide sequence ID" value="NZ_CP017641.1"/>
</dbReference>
<dbReference type="OrthoDB" id="281590at2"/>
<accession>A0A1P8WIF7</accession>
<evidence type="ECO:0000256" key="7">
    <source>
        <dbReference type="RuleBase" id="RU003879"/>
    </source>
</evidence>
<dbReference type="InterPro" id="IPR003400">
    <property type="entry name" value="ExbD"/>
</dbReference>
<dbReference type="KEGG" id="fmr:Fuma_03452"/>
<dbReference type="GO" id="GO:0015031">
    <property type="term" value="P:protein transport"/>
    <property type="evidence" value="ECO:0007669"/>
    <property type="project" value="UniProtKB-KW"/>
</dbReference>
<keyword evidence="3" id="KW-1003">Cell membrane</keyword>
<dbReference type="GO" id="GO:0005886">
    <property type="term" value="C:plasma membrane"/>
    <property type="evidence" value="ECO:0007669"/>
    <property type="project" value="UniProtKB-SubCell"/>
</dbReference>
<keyword evidence="7" id="KW-0813">Transport</keyword>
<dbReference type="Pfam" id="PF02472">
    <property type="entry name" value="ExbD"/>
    <property type="match status" value="1"/>
</dbReference>
<gene>
    <name evidence="9" type="ORF">Fuma_03452</name>
</gene>
<dbReference type="PANTHER" id="PTHR30558">
    <property type="entry name" value="EXBD MEMBRANE COMPONENT OF PMF-DRIVEN MACROMOLECULE IMPORT SYSTEM"/>
    <property type="match status" value="1"/>
</dbReference>
<comment type="subcellular location">
    <subcellularLocation>
        <location evidence="1">Cell membrane</location>
        <topology evidence="1">Single-pass membrane protein</topology>
    </subcellularLocation>
    <subcellularLocation>
        <location evidence="7">Cell membrane</location>
        <topology evidence="7">Single-pass type II membrane protein</topology>
    </subcellularLocation>
</comment>
<protein>
    <submittedName>
        <fullName evidence="9">Biopolymer transport protein</fullName>
    </submittedName>
</protein>
<reference evidence="9 10" key="1">
    <citation type="journal article" date="2016" name="Front. Microbiol.">
        <title>Fuerstia marisgermanicae gen. nov., sp. nov., an Unusual Member of the Phylum Planctomycetes from the German Wadden Sea.</title>
        <authorList>
            <person name="Kohn T."/>
            <person name="Heuer A."/>
            <person name="Jogler M."/>
            <person name="Vollmers J."/>
            <person name="Boedeker C."/>
            <person name="Bunk B."/>
            <person name="Rast P."/>
            <person name="Borchert D."/>
            <person name="Glockner I."/>
            <person name="Freese H.M."/>
            <person name="Klenk H.P."/>
            <person name="Overmann J."/>
            <person name="Kaster A.K."/>
            <person name="Rohde M."/>
            <person name="Wiegand S."/>
            <person name="Jogler C."/>
        </authorList>
    </citation>
    <scope>NUCLEOTIDE SEQUENCE [LARGE SCALE GENOMIC DNA]</scope>
    <source>
        <strain evidence="9 10">NH11</strain>
    </source>
</reference>
<sequence>MRIPGHHQRRTTLDNDSMTPMIDVVFLLLVFFVCASIGQKPESLLPAALSAGATETDVQLPPPDPTEFQAQEVRIRLANDAATGRPQIQLNEQPIADAAELTSRLKRLAEIDPRSQIILFVDDDASNQQFIGIYDLCQVLAFESISFAVTEAAVNSQ</sequence>
<comment type="similarity">
    <text evidence="2 7">Belongs to the ExbD/TolR family.</text>
</comment>
<evidence type="ECO:0000256" key="1">
    <source>
        <dbReference type="ARBA" id="ARBA00004162"/>
    </source>
</evidence>
<evidence type="ECO:0000256" key="4">
    <source>
        <dbReference type="ARBA" id="ARBA00022692"/>
    </source>
</evidence>
<dbReference type="EMBL" id="CP017641">
    <property type="protein sequence ID" value="APZ93834.1"/>
    <property type="molecule type" value="Genomic_DNA"/>
</dbReference>
<feature type="transmembrane region" description="Helical" evidence="8">
    <location>
        <begin position="21"/>
        <end position="38"/>
    </location>
</feature>
<dbReference type="Proteomes" id="UP000187735">
    <property type="component" value="Chromosome"/>
</dbReference>
<evidence type="ECO:0000256" key="6">
    <source>
        <dbReference type="ARBA" id="ARBA00023136"/>
    </source>
</evidence>
<keyword evidence="7" id="KW-0653">Protein transport</keyword>
<evidence type="ECO:0000256" key="3">
    <source>
        <dbReference type="ARBA" id="ARBA00022475"/>
    </source>
</evidence>
<name>A0A1P8WIF7_9PLAN</name>
<dbReference type="PANTHER" id="PTHR30558:SF3">
    <property type="entry name" value="BIOPOLYMER TRANSPORT PROTEIN EXBD-RELATED"/>
    <property type="match status" value="1"/>
</dbReference>
<evidence type="ECO:0000256" key="2">
    <source>
        <dbReference type="ARBA" id="ARBA00005811"/>
    </source>
</evidence>
<keyword evidence="10" id="KW-1185">Reference proteome</keyword>